<dbReference type="RefSeq" id="WP_190763136.1">
    <property type="nucleotide sequence ID" value="NZ_JACXLD010000002.1"/>
</dbReference>
<organism evidence="1 2">
    <name type="scientific">Spongiibacter pelagi</name>
    <dbReference type="NCBI Taxonomy" id="2760804"/>
    <lineage>
        <taxon>Bacteria</taxon>
        <taxon>Pseudomonadati</taxon>
        <taxon>Pseudomonadota</taxon>
        <taxon>Gammaproteobacteria</taxon>
        <taxon>Cellvibrionales</taxon>
        <taxon>Spongiibacteraceae</taxon>
        <taxon>Spongiibacter</taxon>
    </lineage>
</organism>
<dbReference type="Pfam" id="PF11219">
    <property type="entry name" value="DUF3014"/>
    <property type="match status" value="1"/>
</dbReference>
<reference evidence="1" key="1">
    <citation type="submission" date="2020-09" db="EMBL/GenBank/DDBJ databases">
        <authorList>
            <person name="Yoon J.-W."/>
        </authorList>
    </citation>
    <scope>NUCLEOTIDE SEQUENCE</scope>
    <source>
        <strain evidence="1">KMU-158</strain>
    </source>
</reference>
<gene>
    <name evidence="1" type="ORF">IB286_05050</name>
</gene>
<comment type="caution">
    <text evidence="1">The sequence shown here is derived from an EMBL/GenBank/DDBJ whole genome shotgun (WGS) entry which is preliminary data.</text>
</comment>
<dbReference type="InterPro" id="IPR021382">
    <property type="entry name" value="DUF3014"/>
</dbReference>
<name>A0A927C2N8_9GAMM</name>
<evidence type="ECO:0000313" key="2">
    <source>
        <dbReference type="Proteomes" id="UP000610558"/>
    </source>
</evidence>
<protein>
    <submittedName>
        <fullName evidence="1">DUF3014 domain-containing protein</fullName>
    </submittedName>
</protein>
<dbReference type="AlphaFoldDB" id="A0A927C2N8"/>
<keyword evidence="2" id="KW-1185">Reference proteome</keyword>
<accession>A0A927C2N8</accession>
<proteinExistence type="predicted"/>
<dbReference type="Proteomes" id="UP000610558">
    <property type="component" value="Unassembled WGS sequence"/>
</dbReference>
<dbReference type="EMBL" id="JACXLD010000002">
    <property type="protein sequence ID" value="MBD2858370.1"/>
    <property type="molecule type" value="Genomic_DNA"/>
</dbReference>
<evidence type="ECO:0000313" key="1">
    <source>
        <dbReference type="EMBL" id="MBD2858370.1"/>
    </source>
</evidence>
<sequence length="259" mass="29145">MNLKILAGVLIAAAIAVGGWFYLSSKENPQPSTTNTPESLPELAAETKVKEVLAVEEEEDFQEQTDSLVAAPASVRGSDEVVREAVSDLSPSLTDYLGPDQQLRKWIVVVDQLAGYKWPTKNLPLLYPKADFKVLNTSNGMVSSPENSKRWDKLIGLVSNLDAKRVAIYYKNWSPLIEGTYKELGNPNSFDFQLRDAIDHLLFIKPLPAQAQLHRPKVFYEYVDPALENADPLSKWMWRLGPDNMAKLQAWLRELKAYL</sequence>